<dbReference type="PANTHER" id="PTHR42923:SF26">
    <property type="entry name" value="FMN REDUCTASE LOT6, PUTATIVE (AFU_ORTHOLOGUE AFUA_7G06600)-RELATED"/>
    <property type="match status" value="1"/>
</dbReference>
<gene>
    <name evidence="1" type="ORF">IWX46DRAFT_441564</name>
</gene>
<dbReference type="InterPro" id="IPR036188">
    <property type="entry name" value="FAD/NAD-bd_sf"/>
</dbReference>
<dbReference type="Gene3D" id="3.50.50.60">
    <property type="entry name" value="FAD/NAD(P)-binding domain"/>
    <property type="match status" value="1"/>
</dbReference>
<dbReference type="InterPro" id="IPR050464">
    <property type="entry name" value="Zeta_carotene_desat/Oxidored"/>
</dbReference>
<organism evidence="1 2">
    <name type="scientific">Phyllosticta citricarpa</name>
    <dbReference type="NCBI Taxonomy" id="55181"/>
    <lineage>
        <taxon>Eukaryota</taxon>
        <taxon>Fungi</taxon>
        <taxon>Dikarya</taxon>
        <taxon>Ascomycota</taxon>
        <taxon>Pezizomycotina</taxon>
        <taxon>Dothideomycetes</taxon>
        <taxon>Dothideomycetes incertae sedis</taxon>
        <taxon>Botryosphaeriales</taxon>
        <taxon>Phyllostictaceae</taxon>
        <taxon>Phyllosticta</taxon>
    </lineage>
</organism>
<accession>A0ABR1MI27</accession>
<dbReference type="Proteomes" id="UP001365128">
    <property type="component" value="Unassembled WGS sequence"/>
</dbReference>
<reference evidence="1 2" key="1">
    <citation type="submission" date="2024-04" db="EMBL/GenBank/DDBJ databases">
        <title>Phyllosticta paracitricarpa is synonymous to the EU quarantine fungus P. citricarpa based on phylogenomic analyses.</title>
        <authorList>
            <consortium name="Lawrence Berkeley National Laboratory"/>
            <person name="Van Ingen-Buijs V.A."/>
            <person name="Van Westerhoven A.C."/>
            <person name="Haridas S."/>
            <person name="Skiadas P."/>
            <person name="Martin F."/>
            <person name="Groenewald J.Z."/>
            <person name="Crous P.W."/>
            <person name="Seidl M.F."/>
        </authorList>
    </citation>
    <scope>NUCLEOTIDE SEQUENCE [LARGE SCALE GENOMIC DNA]</scope>
    <source>
        <strain evidence="1 2">CBS 122670</strain>
    </source>
</reference>
<name>A0ABR1MI27_9PEZI</name>
<keyword evidence="2" id="KW-1185">Reference proteome</keyword>
<evidence type="ECO:0000313" key="1">
    <source>
        <dbReference type="EMBL" id="KAK7550071.1"/>
    </source>
</evidence>
<dbReference type="Gene3D" id="3.30.70.1990">
    <property type="match status" value="1"/>
</dbReference>
<comment type="caution">
    <text evidence="1">The sequence shown here is derived from an EMBL/GenBank/DDBJ whole genome shotgun (WGS) entry which is preliminary data.</text>
</comment>
<protein>
    <submittedName>
        <fullName evidence="1">Uncharacterized protein</fullName>
    </submittedName>
</protein>
<dbReference type="Gene3D" id="1.10.405.20">
    <property type="match status" value="1"/>
</dbReference>
<sequence length="529" mass="57995">MPWNNLDIHLEKQQYQITSMQETCTTLFASILNPFFAMSSAAKSFSFLCLGTYPNPRDVIHCDVAIIGGGSSGTYAAVRLQDHGKSVAIIEKGPSLGGHADSYTDPESGQRINLGVMEFEDQPLVHKYFRRLGVELEPLTTANIYSTSKPLDFATGKVVAGYPGHSSAMIYAALKAYLEQAEKYPYLDEGFEKMPSPVPPDLLLEFGHFVQKYSLEPAMAVIQKYTGGNGDVLRLPTMYVIKLLNAPVVKAIMNNTFLQAGTSGVSSVLYDRALALLDSSSSSTVLLSSVASGIRRRPTQSKRPGSDSPLISIFAQTPTGSKLILCRAVLISVPPLISQLPFLELSAEEKSLFSRFSYAAYYTGLVRDAHLPRNTSWSNISRDLPYAMPASPCVYGLFWTGVGDIWDVKVGSDEELEEDEVTDLIMAAVRTIKQSEGVVVHGQDAETEIVALKSHAPFQMTVGVQDVEAGFYGKLMALQGKRATWWTGAAWAQQDSAAVWKYTEEQVLPDLLERLNSDEKGSRGNHFED</sequence>
<dbReference type="EMBL" id="JBBPDW010000008">
    <property type="protein sequence ID" value="KAK7550071.1"/>
    <property type="molecule type" value="Genomic_DNA"/>
</dbReference>
<evidence type="ECO:0000313" key="2">
    <source>
        <dbReference type="Proteomes" id="UP001365128"/>
    </source>
</evidence>
<dbReference type="Pfam" id="PF13450">
    <property type="entry name" value="NAD_binding_8"/>
    <property type="match status" value="1"/>
</dbReference>
<dbReference type="SUPFAM" id="SSF51905">
    <property type="entry name" value="FAD/NAD(P)-binding domain"/>
    <property type="match status" value="1"/>
</dbReference>
<proteinExistence type="predicted"/>
<dbReference type="PANTHER" id="PTHR42923">
    <property type="entry name" value="PROTOPORPHYRINOGEN OXIDASE"/>
    <property type="match status" value="1"/>
</dbReference>